<evidence type="ECO:0000313" key="6">
    <source>
        <dbReference type="Proteomes" id="UP000576087"/>
    </source>
</evidence>
<sequence length="85" mass="9538">MKNQFAVADATEMFTVLRKTECLKRYQEISHQLLSELLVAIATEGEVVGGISIPEDKRVCLWLGVNHTALQKIVRLPELSRSRAS</sequence>
<proteinExistence type="predicted"/>
<evidence type="ECO:0000313" key="5">
    <source>
        <dbReference type="Proteomes" id="UP000524535"/>
    </source>
</evidence>
<dbReference type="Proteomes" id="UP000520770">
    <property type="component" value="Unassembled WGS sequence"/>
</dbReference>
<dbReference type="AlphaFoldDB" id="A0A7W6S8S2"/>
<evidence type="ECO:0000313" key="2">
    <source>
        <dbReference type="EMBL" id="MBB4412494.1"/>
    </source>
</evidence>
<accession>A0A7W6S8S2</accession>
<gene>
    <name evidence="2" type="ORF">GGE31_003007</name>
    <name evidence="1" type="ORF">GGE33_003046</name>
    <name evidence="3" type="ORF">GGE35_002948</name>
</gene>
<keyword evidence="5" id="KW-1185">Reference proteome</keyword>
<dbReference type="Proteomes" id="UP000524535">
    <property type="component" value="Unassembled WGS sequence"/>
</dbReference>
<evidence type="ECO:0000313" key="3">
    <source>
        <dbReference type="EMBL" id="MBB4447126.1"/>
    </source>
</evidence>
<reference evidence="4 5" key="1">
    <citation type="submission" date="2020-08" db="EMBL/GenBank/DDBJ databases">
        <title>Genomic Encyclopedia of Type Strains, Phase IV (KMG-V): Genome sequencing to study the core and pangenomes of soil and plant-associated prokaryotes.</title>
        <authorList>
            <person name="Whitman W."/>
        </authorList>
    </citation>
    <scope>NUCLEOTIDE SEQUENCE [LARGE SCALE GENOMIC DNA]</scope>
    <source>
        <strain evidence="2 5">SEMIA 444</strain>
        <strain evidence="1 4">SEMIA 448</strain>
        <strain evidence="3 6">SEMIA 452</strain>
    </source>
</reference>
<dbReference type="Proteomes" id="UP000576087">
    <property type="component" value="Unassembled WGS sequence"/>
</dbReference>
<evidence type="ECO:0000313" key="1">
    <source>
        <dbReference type="EMBL" id="MBB4349284.1"/>
    </source>
</evidence>
<comment type="caution">
    <text evidence="1">The sequence shown here is derived from an EMBL/GenBank/DDBJ whole genome shotgun (WGS) entry which is preliminary data.</text>
</comment>
<dbReference type="EMBL" id="JACIGY010000003">
    <property type="protein sequence ID" value="MBB4412494.1"/>
    <property type="molecule type" value="Genomic_DNA"/>
</dbReference>
<organism evidence="1 4">
    <name type="scientific">Aliirhizobium cellulosilyticum</name>
    <dbReference type="NCBI Taxonomy" id="393664"/>
    <lineage>
        <taxon>Bacteria</taxon>
        <taxon>Pseudomonadati</taxon>
        <taxon>Pseudomonadota</taxon>
        <taxon>Alphaproteobacteria</taxon>
        <taxon>Hyphomicrobiales</taxon>
        <taxon>Rhizobiaceae</taxon>
        <taxon>Aliirhizobium</taxon>
    </lineage>
</organism>
<name>A0A7W6S8S2_9HYPH</name>
<evidence type="ECO:0000313" key="4">
    <source>
        <dbReference type="Proteomes" id="UP000520770"/>
    </source>
</evidence>
<dbReference type="EMBL" id="JACIHM010000003">
    <property type="protein sequence ID" value="MBB4447126.1"/>
    <property type="molecule type" value="Genomic_DNA"/>
</dbReference>
<dbReference type="EMBL" id="JACIGW010000003">
    <property type="protein sequence ID" value="MBB4349284.1"/>
    <property type="molecule type" value="Genomic_DNA"/>
</dbReference>
<protein>
    <submittedName>
        <fullName evidence="1">Uncharacterized protein</fullName>
    </submittedName>
</protein>